<accession>A3P0T6</accession>
<dbReference type="HOGENOM" id="CLU_3230789_0_0_4"/>
<protein>
    <submittedName>
        <fullName evidence="2">Uncharacterized protein</fullName>
    </submittedName>
</protein>
<feature type="compositionally biased region" description="Basic and acidic residues" evidence="1">
    <location>
        <begin position="17"/>
        <end position="43"/>
    </location>
</feature>
<feature type="region of interest" description="Disordered" evidence="1">
    <location>
        <begin position="1"/>
        <end position="43"/>
    </location>
</feature>
<evidence type="ECO:0000313" key="2">
    <source>
        <dbReference type="EMBL" id="ABN92223.1"/>
    </source>
</evidence>
<evidence type="ECO:0000256" key="1">
    <source>
        <dbReference type="SAM" id="MobiDB-lite"/>
    </source>
</evidence>
<gene>
    <name evidence="2" type="ordered locus">BURPS1106A_3987</name>
</gene>
<dbReference type="KEGG" id="bpl:BURPS1106A_3987"/>
<sequence>MPLEREQLVFPTPRAQGESHEVSKMRLSGDRPGRENQRRRLAS</sequence>
<dbReference type="AlphaFoldDB" id="A3P0T6"/>
<reference evidence="2 3" key="1">
    <citation type="submission" date="2007-02" db="EMBL/GenBank/DDBJ databases">
        <authorList>
            <person name="DeShazer D."/>
            <person name="Woods D.E."/>
            <person name="Nierman W.C."/>
        </authorList>
    </citation>
    <scope>NUCLEOTIDE SEQUENCE [LARGE SCALE GENOMIC DNA]</scope>
    <source>
        <strain evidence="2 3">1106a</strain>
    </source>
</reference>
<proteinExistence type="predicted"/>
<name>A3P0T6_BURP0</name>
<organism evidence="2 3">
    <name type="scientific">Burkholderia pseudomallei (strain 1106a)</name>
    <dbReference type="NCBI Taxonomy" id="357348"/>
    <lineage>
        <taxon>Bacteria</taxon>
        <taxon>Pseudomonadati</taxon>
        <taxon>Pseudomonadota</taxon>
        <taxon>Betaproteobacteria</taxon>
        <taxon>Burkholderiales</taxon>
        <taxon>Burkholderiaceae</taxon>
        <taxon>Burkholderia</taxon>
        <taxon>pseudomallei group</taxon>
    </lineage>
</organism>
<dbReference type="EMBL" id="CP000572">
    <property type="protein sequence ID" value="ABN92223.1"/>
    <property type="molecule type" value="Genomic_DNA"/>
</dbReference>
<evidence type="ECO:0000313" key="3">
    <source>
        <dbReference type="Proteomes" id="UP000006738"/>
    </source>
</evidence>
<dbReference type="Proteomes" id="UP000006738">
    <property type="component" value="Chromosome I"/>
</dbReference>